<feature type="domain" description="AMP-dependent synthetase/ligase" evidence="1">
    <location>
        <begin position="92"/>
        <end position="272"/>
    </location>
</feature>
<feature type="domain" description="AMP-dependent synthetase/ligase" evidence="1">
    <location>
        <begin position="275"/>
        <end position="429"/>
    </location>
</feature>
<dbReference type="InterPro" id="IPR042099">
    <property type="entry name" value="ANL_N_sf"/>
</dbReference>
<dbReference type="Pfam" id="PF13193">
    <property type="entry name" value="AMP-binding_C"/>
    <property type="match status" value="1"/>
</dbReference>
<protein>
    <submittedName>
        <fullName evidence="3">Acyl-CoA synthetase</fullName>
    </submittedName>
</protein>
<evidence type="ECO:0000259" key="2">
    <source>
        <dbReference type="Pfam" id="PF13193"/>
    </source>
</evidence>
<dbReference type="GO" id="GO:0031956">
    <property type="term" value="F:medium-chain fatty acid-CoA ligase activity"/>
    <property type="evidence" value="ECO:0007669"/>
    <property type="project" value="TreeGrafter"/>
</dbReference>
<dbReference type="Gene3D" id="3.30.300.30">
    <property type="match status" value="1"/>
</dbReference>
<dbReference type="Gene3D" id="3.40.50.12780">
    <property type="entry name" value="N-terminal domain of ligase-like"/>
    <property type="match status" value="2"/>
</dbReference>
<evidence type="ECO:0000313" key="4">
    <source>
        <dbReference type="Proteomes" id="UP000521943"/>
    </source>
</evidence>
<evidence type="ECO:0000259" key="1">
    <source>
        <dbReference type="Pfam" id="PF00501"/>
    </source>
</evidence>
<dbReference type="PANTHER" id="PTHR43201:SF30">
    <property type="entry name" value="AMP-DEPENDENT SYNTHETASE_LIGASE DOMAIN-CONTAINING PROTEIN"/>
    <property type="match status" value="1"/>
</dbReference>
<proteinExistence type="predicted"/>
<organism evidence="3 4">
    <name type="scientific">Ephemerocybe angulata</name>
    <dbReference type="NCBI Taxonomy" id="980116"/>
    <lineage>
        <taxon>Eukaryota</taxon>
        <taxon>Fungi</taxon>
        <taxon>Dikarya</taxon>
        <taxon>Basidiomycota</taxon>
        <taxon>Agaricomycotina</taxon>
        <taxon>Agaricomycetes</taxon>
        <taxon>Agaricomycetidae</taxon>
        <taxon>Agaricales</taxon>
        <taxon>Agaricineae</taxon>
        <taxon>Psathyrellaceae</taxon>
        <taxon>Ephemerocybe</taxon>
    </lineage>
</organism>
<dbReference type="InterPro" id="IPR000873">
    <property type="entry name" value="AMP-dep_synth/lig_dom"/>
</dbReference>
<comment type="caution">
    <text evidence="3">The sequence shown here is derived from an EMBL/GenBank/DDBJ whole genome shotgun (WGS) entry which is preliminary data.</text>
</comment>
<evidence type="ECO:0000313" key="3">
    <source>
        <dbReference type="EMBL" id="KAF6747150.1"/>
    </source>
</evidence>
<sequence>MLRSRRAARLEYTSLRQLKNGPIPIQSKRNLLTTSFTKGPLEPPLLPHTLPGFWKDEILEKYGSRPALIARSEEPRAHGGPVSKNLGVTRHLAWDYEEFNRHVDAVARGLLGMGVRKGDRVGVIMGNTSAYATLQWACASIGAILTTINPAYRLQELVNTLNLVQVKHLFVVPRIRSSEYVRMISQTMQPGELQLEDLPALRNFVVVDNAEEAKEDLAKLHIKSMVDWREVPIWREGTREAKMQKEIEEGLDPDEVINLQFTSGTTGLPKAVSVGNLAAWTHGSCIVYPSAIYNPSAIVDAVTQEKCTALHGVPTHFLGVMSEVEKRRKAGETLDFSNLRTGIAAGTSVPIDLMRTLVSDLNLKELTNAYGMISFQTTPADPLIKRVETVGKIHPHVTAKVVSDKGAIVPVNTPGELHVSGYLLQKGYWEDEEHTNAVMKKDETGTLWMHTGDEAIMDEEGYVRIVGRVKNLFPVQIENILTEHPAIREAAVIAVPDPKYGETVGAWIVREPGAPVLSRKEVRELVRKNMNPQNAPAWVWFINEEGTPAELPKTASGKVQKHILRMWSKVLWENSIGKVDI</sequence>
<name>A0A8H6HHI6_9AGAR</name>
<dbReference type="GO" id="GO:0006631">
    <property type="term" value="P:fatty acid metabolic process"/>
    <property type="evidence" value="ECO:0007669"/>
    <property type="project" value="TreeGrafter"/>
</dbReference>
<reference evidence="3 4" key="1">
    <citation type="submission" date="2020-07" db="EMBL/GenBank/DDBJ databases">
        <title>Comparative genomics of pyrophilous fungi reveals a link between fire events and developmental genes.</title>
        <authorList>
            <consortium name="DOE Joint Genome Institute"/>
            <person name="Steindorff A.S."/>
            <person name="Carver A."/>
            <person name="Calhoun S."/>
            <person name="Stillman K."/>
            <person name="Liu H."/>
            <person name="Lipzen A."/>
            <person name="Pangilinan J."/>
            <person name="Labutti K."/>
            <person name="Bruns T.D."/>
            <person name="Grigoriev I.V."/>
        </authorList>
    </citation>
    <scope>NUCLEOTIDE SEQUENCE [LARGE SCALE GENOMIC DNA]</scope>
    <source>
        <strain evidence="3 4">CBS 144469</strain>
    </source>
</reference>
<dbReference type="Proteomes" id="UP000521943">
    <property type="component" value="Unassembled WGS sequence"/>
</dbReference>
<dbReference type="Pfam" id="PF00501">
    <property type="entry name" value="AMP-binding"/>
    <property type="match status" value="2"/>
</dbReference>
<dbReference type="PROSITE" id="PS00455">
    <property type="entry name" value="AMP_BINDING"/>
    <property type="match status" value="1"/>
</dbReference>
<gene>
    <name evidence="3" type="ORF">DFP72DRAFT_992614</name>
</gene>
<feature type="domain" description="AMP-binding enzyme C-terminal" evidence="2">
    <location>
        <begin position="476"/>
        <end position="558"/>
    </location>
</feature>
<keyword evidence="4" id="KW-1185">Reference proteome</keyword>
<dbReference type="PANTHER" id="PTHR43201">
    <property type="entry name" value="ACYL-COA SYNTHETASE"/>
    <property type="match status" value="1"/>
</dbReference>
<accession>A0A8H6HHI6</accession>
<dbReference type="InterPro" id="IPR020845">
    <property type="entry name" value="AMP-binding_CS"/>
</dbReference>
<dbReference type="EMBL" id="JACGCI010000084">
    <property type="protein sequence ID" value="KAF6747150.1"/>
    <property type="molecule type" value="Genomic_DNA"/>
</dbReference>
<dbReference type="InterPro" id="IPR025110">
    <property type="entry name" value="AMP-bd_C"/>
</dbReference>
<dbReference type="SUPFAM" id="SSF56801">
    <property type="entry name" value="Acetyl-CoA synthetase-like"/>
    <property type="match status" value="1"/>
</dbReference>
<dbReference type="InterPro" id="IPR045851">
    <property type="entry name" value="AMP-bd_C_sf"/>
</dbReference>
<dbReference type="AlphaFoldDB" id="A0A8H6HHI6"/>
<dbReference type="OrthoDB" id="10253115at2759"/>